<feature type="coiled-coil region" evidence="1">
    <location>
        <begin position="140"/>
        <end position="266"/>
    </location>
</feature>
<dbReference type="AlphaFoldDB" id="A0A0K2SV37"/>
<organism evidence="3">
    <name type="scientific">Lepeophtheirus salmonis</name>
    <name type="common">Salmon louse</name>
    <name type="synonym">Caligus salmonis</name>
    <dbReference type="NCBI Taxonomy" id="72036"/>
    <lineage>
        <taxon>Eukaryota</taxon>
        <taxon>Metazoa</taxon>
        <taxon>Ecdysozoa</taxon>
        <taxon>Arthropoda</taxon>
        <taxon>Crustacea</taxon>
        <taxon>Multicrustacea</taxon>
        <taxon>Hexanauplia</taxon>
        <taxon>Copepoda</taxon>
        <taxon>Siphonostomatoida</taxon>
        <taxon>Caligidae</taxon>
        <taxon>Lepeophtheirus</taxon>
    </lineage>
</organism>
<evidence type="ECO:0000256" key="2">
    <source>
        <dbReference type="SAM" id="MobiDB-lite"/>
    </source>
</evidence>
<dbReference type="EMBL" id="HACA01000078">
    <property type="protein sequence ID" value="CDW17439.1"/>
    <property type="molecule type" value="Transcribed_RNA"/>
</dbReference>
<keyword evidence="1" id="KW-0175">Coiled coil</keyword>
<name>A0A0K2SV37_LEPSM</name>
<evidence type="ECO:0000313" key="3">
    <source>
        <dbReference type="EMBL" id="CDW17439.1"/>
    </source>
</evidence>
<accession>A0A0K2SV37</accession>
<feature type="region of interest" description="Disordered" evidence="2">
    <location>
        <begin position="660"/>
        <end position="703"/>
    </location>
</feature>
<proteinExistence type="predicted"/>
<feature type="coiled-coil region" evidence="1">
    <location>
        <begin position="625"/>
        <end position="659"/>
    </location>
</feature>
<protein>
    <submittedName>
        <fullName evidence="3">Uncharacterized protein</fullName>
    </submittedName>
</protein>
<feature type="coiled-coil region" evidence="1">
    <location>
        <begin position="17"/>
        <end position="65"/>
    </location>
</feature>
<evidence type="ECO:0000256" key="1">
    <source>
        <dbReference type="SAM" id="Coils"/>
    </source>
</evidence>
<reference evidence="3" key="1">
    <citation type="submission" date="2014-05" db="EMBL/GenBank/DDBJ databases">
        <authorList>
            <person name="Chronopoulou M."/>
        </authorList>
    </citation>
    <scope>NUCLEOTIDE SEQUENCE</scope>
    <source>
        <tissue evidence="3">Whole organism</tissue>
    </source>
</reference>
<sequence>MSRESIHNETTKVLQWKRDMEQKNHDLECDLRQKELQLQSSMTQLQEINADLGALQRQFKDELEEKVSLEGKTKGIMEGVNELESEMNLLNNSHLLQKKCILLINSRIDHFKMVLKELERQCSSFELDHTSNQNSYSSKVKYLETQIQDFELQIQKVSLENETRERKTQTRIATQDKSIRDEKNYLSSTKEEIKKASEERLALQKKLDIKSQECDETLKSSELKDRSHEETTNTLIQTLQDLNVNLEESKRKNMKTESVLEILKEKLAASLKRCKDNQNHVEELNSQLQEYDITPLQNQCSHLQNEQTELMTRNEANSMELFNIQSDISKALERLRKFKYDEKIYKNEHKIYLKLEKRSRVIEEEINQLKGALCRLQGNEHDKACEIHQLQNDKSTLTIKIHETDIELKKKEDAIHNLSLENENLDNEINELKINALSVQSKTNNNIEEDHRLYNALNDTLEEISSCISKNESLIEDYKGKEDRLQDIMNIIEKRIEAFSSVQEQSTRQITEGKKELHRSLSRIEDEILSINIEYQKSQSLCAQIQEQKTTQESEFQIDTEKHRSISDALKEKWISMMNEELKNRDEKVLDLKSKGVELLKDLNDKKTEFLALKRKTKLSYQSMIKAKDLELNSYKENVNTLENEIKKLEKLKIDAKENQCGNDSARKNPRTFLGKKNFQKSSLTDNNNNTRRRKQQKDLLDS</sequence>
<feature type="coiled-coil region" evidence="1">
    <location>
        <begin position="401"/>
        <end position="442"/>
    </location>
</feature>